<organism evidence="4">
    <name type="scientific">Cupriavidus necator</name>
    <name type="common">Alcaligenes eutrophus</name>
    <name type="synonym">Ralstonia eutropha</name>
    <dbReference type="NCBI Taxonomy" id="106590"/>
    <lineage>
        <taxon>Bacteria</taxon>
        <taxon>Pseudomonadati</taxon>
        <taxon>Pseudomonadota</taxon>
        <taxon>Betaproteobacteria</taxon>
        <taxon>Burkholderiales</taxon>
        <taxon>Burkholderiaceae</taxon>
        <taxon>Cupriavidus</taxon>
    </lineage>
</organism>
<dbReference type="PANTHER" id="PTHR43391">
    <property type="entry name" value="RETINOL DEHYDROGENASE-RELATED"/>
    <property type="match status" value="1"/>
</dbReference>
<dbReference type="GO" id="GO:0016491">
    <property type="term" value="F:oxidoreductase activity"/>
    <property type="evidence" value="ECO:0007669"/>
    <property type="project" value="UniProtKB-KW"/>
</dbReference>
<dbReference type="Gene3D" id="3.40.50.720">
    <property type="entry name" value="NAD(P)-binding Rossmann-like Domain"/>
    <property type="match status" value="1"/>
</dbReference>
<evidence type="ECO:0000256" key="1">
    <source>
        <dbReference type="ARBA" id="ARBA00006484"/>
    </source>
</evidence>
<dbReference type="PANTHER" id="PTHR43391:SF26">
    <property type="entry name" value="BLL7251 PROTEIN"/>
    <property type="match status" value="1"/>
</dbReference>
<reference evidence="4" key="1">
    <citation type="submission" date="2016-09" db="EMBL/GenBank/DDBJ databases">
        <authorList>
            <person name="Capua I."/>
            <person name="De Benedictis P."/>
            <person name="Joannis T."/>
            <person name="Lombin L.H."/>
            <person name="Cattoli G."/>
        </authorList>
    </citation>
    <scope>NUCLEOTIDE SEQUENCE</scope>
    <source>
        <strain evidence="4">B9</strain>
    </source>
</reference>
<protein>
    <submittedName>
        <fullName evidence="4">Short-chain dehydrogenase/reductase SDR</fullName>
    </submittedName>
</protein>
<dbReference type="InterPro" id="IPR036291">
    <property type="entry name" value="NAD(P)-bd_dom_sf"/>
</dbReference>
<dbReference type="PRINTS" id="PR00080">
    <property type="entry name" value="SDRFAMILY"/>
</dbReference>
<evidence type="ECO:0000256" key="3">
    <source>
        <dbReference type="RuleBase" id="RU000363"/>
    </source>
</evidence>
<dbReference type="EMBL" id="FMSH01000453">
    <property type="protein sequence ID" value="SCU91281.1"/>
    <property type="molecule type" value="Genomic_DNA"/>
</dbReference>
<gene>
    <name evidence="4" type="ORF">CNECB9_5060008</name>
</gene>
<dbReference type="AlphaFoldDB" id="A0A1K0JI92"/>
<name>A0A1K0JI92_CUPNE</name>
<accession>A0A1K0JI92</accession>
<keyword evidence="2" id="KW-0560">Oxidoreductase</keyword>
<comment type="similarity">
    <text evidence="1 3">Belongs to the short-chain dehydrogenases/reductases (SDR) family.</text>
</comment>
<sequence>MNDLNDRTAVITGAGSGIGRALAAACAARGMQLVLADLQQAALEETARLAGQPDSLLCITDVSDAQAVQRLAQRTFDKTGDTALLFNNAGVLGSGTCWKLAPEDWHWILGVNLMGVAHGIREFVPRMIGQGRPARVVNTASGAGLISAPGGAAYCASKHAVVALSECLYHDLALQALPIGVSVVCPSYVNTGITASEQYRPAALATGAPLKGPGEERLNRTFRRAPLTADQVADIILRGIDDDHFYILPHPEVAGRAQSRLERIGAGGPPAAMA</sequence>
<dbReference type="InterPro" id="IPR002347">
    <property type="entry name" value="SDR_fam"/>
</dbReference>
<dbReference type="PRINTS" id="PR00081">
    <property type="entry name" value="GDHRDH"/>
</dbReference>
<dbReference type="RefSeq" id="WP_340528915.1">
    <property type="nucleotide sequence ID" value="NZ_FMSH01000453.1"/>
</dbReference>
<dbReference type="Pfam" id="PF00106">
    <property type="entry name" value="adh_short"/>
    <property type="match status" value="1"/>
</dbReference>
<proteinExistence type="inferred from homology"/>
<dbReference type="CDD" id="cd05233">
    <property type="entry name" value="SDR_c"/>
    <property type="match status" value="1"/>
</dbReference>
<dbReference type="SUPFAM" id="SSF51735">
    <property type="entry name" value="NAD(P)-binding Rossmann-fold domains"/>
    <property type="match status" value="1"/>
</dbReference>
<evidence type="ECO:0000256" key="2">
    <source>
        <dbReference type="ARBA" id="ARBA00023002"/>
    </source>
</evidence>
<evidence type="ECO:0000313" key="4">
    <source>
        <dbReference type="EMBL" id="SCU91281.1"/>
    </source>
</evidence>